<dbReference type="OrthoDB" id="9797243at2"/>
<dbReference type="KEGG" id="saqi:AXG55_05435"/>
<evidence type="ECO:0000256" key="7">
    <source>
        <dbReference type="SAM" id="Phobius"/>
    </source>
</evidence>
<dbReference type="EMBL" id="CP017834">
    <property type="protein sequence ID" value="APJ03378.1"/>
    <property type="molecule type" value="Genomic_DNA"/>
</dbReference>
<evidence type="ECO:0000313" key="10">
    <source>
        <dbReference type="Proteomes" id="UP000184731"/>
    </source>
</evidence>
<dbReference type="RefSeq" id="WP_148697109.1">
    <property type="nucleotide sequence ID" value="NZ_CP017834.1"/>
</dbReference>
<evidence type="ECO:0000256" key="2">
    <source>
        <dbReference type="ARBA" id="ARBA00012438"/>
    </source>
</evidence>
<keyword evidence="7" id="KW-0472">Membrane</keyword>
<dbReference type="Proteomes" id="UP000184731">
    <property type="component" value="Chromosome"/>
</dbReference>
<dbReference type="PROSITE" id="PS50109">
    <property type="entry name" value="HIS_KIN"/>
    <property type="match status" value="1"/>
</dbReference>
<dbReference type="AlphaFoldDB" id="A0A1L4CZL1"/>
<keyword evidence="5" id="KW-0418">Kinase</keyword>
<sequence length="584" mass="66670">MTKKKLLKFRKSIFIFTFSLFCSVFIVYTFISYFLVKTTLEDSFKDKILVSQNLFADSIHNDILTGFYSEVFRKCKIFYESGGLDFINVTDSSGSKICDFKKENIRNSNLGLITSNTYFDEEKKISAATISANYSDLGMRKVLNDCLFIIVFALVFIALLLSVFINYLSRYFALPVQKISQLLRKASVNEIASSHNHFKSNFEEIVYLNHSVAEMAKKIVESHNAQLQQKEIEAVAKIAAQVVHDIRSPLSALNVYVKCVTQLPEEERVFIRTAVDRINDIANNLVHKFKNEMVQKKKEPGYEIVSTLLENIVAEKRVMHSDKKIKFDLHIAPNAYMEFIKVNMVEFQSVISNLMNNAVEAMGNSGVIKLILENRNEYLWLTLIDSGCGMSPEFLQKAIAGGMTTKTHGVGIGLSSSVRIIQNWNCKVDIQSQVNEGTTISIQMPIISAPNWFPQEIKLSPKSTLVIIDDDQSIHDILMRRFASLIKSSDDIQIVNFKDPQKFIEFYNQYDKTRDIYFLFDYEFIGSNLTGTDIINQFNLGEKSTLITSYFEDTHVRNKCSHLGIKVIPKNLAYYIPIQIKLCS</sequence>
<dbReference type="Gene3D" id="1.10.287.130">
    <property type="match status" value="1"/>
</dbReference>
<evidence type="ECO:0000313" key="9">
    <source>
        <dbReference type="EMBL" id="APJ03378.1"/>
    </source>
</evidence>
<dbReference type="InterPro" id="IPR005467">
    <property type="entry name" value="His_kinase_dom"/>
</dbReference>
<dbReference type="InterPro" id="IPR036890">
    <property type="entry name" value="HATPase_C_sf"/>
</dbReference>
<dbReference type="PANTHER" id="PTHR44936">
    <property type="entry name" value="SENSOR PROTEIN CREC"/>
    <property type="match status" value="1"/>
</dbReference>
<dbReference type="GO" id="GO:0000155">
    <property type="term" value="F:phosphorelay sensor kinase activity"/>
    <property type="evidence" value="ECO:0007669"/>
    <property type="project" value="InterPro"/>
</dbReference>
<evidence type="ECO:0000256" key="4">
    <source>
        <dbReference type="ARBA" id="ARBA00022741"/>
    </source>
</evidence>
<dbReference type="PRINTS" id="PR00344">
    <property type="entry name" value="BCTRLSENSOR"/>
</dbReference>
<keyword evidence="10" id="KW-1185">Reference proteome</keyword>
<evidence type="ECO:0000259" key="8">
    <source>
        <dbReference type="PROSITE" id="PS50109"/>
    </source>
</evidence>
<feature type="transmembrane region" description="Helical" evidence="7">
    <location>
        <begin position="147"/>
        <end position="168"/>
    </location>
</feature>
<evidence type="ECO:0000256" key="1">
    <source>
        <dbReference type="ARBA" id="ARBA00000085"/>
    </source>
</evidence>
<feature type="transmembrane region" description="Helical" evidence="7">
    <location>
        <begin position="12"/>
        <end position="36"/>
    </location>
</feature>
<reference evidence="9 10" key="1">
    <citation type="submission" date="2016-10" db="EMBL/GenBank/DDBJ databases">
        <title>Silvanigrella aquatica sp. nov., isolated from a freshwater lake located in the Black Forest, Germany, description of Silvanigrellaceae fam. nov., Silvanigrellales ord. nov., reclassification of the order Bdellovibrionales in the class Oligoflexia, reclassification of the families Bacteriovoracaceae and Halobacteriovoraceae in the new order Bacteriovoracales ord. nov., and reclassification of the family Pseudobacteriovoracaceae in the order Oligoflexiales.</title>
        <authorList>
            <person name="Hahn M.W."/>
            <person name="Schmidt J."/>
            <person name="Koll U."/>
            <person name="Rohde M."/>
            <person name="Verbag S."/>
            <person name="Pitt A."/>
            <person name="Nakai R."/>
            <person name="Naganuma T."/>
            <person name="Lang E."/>
        </authorList>
    </citation>
    <scope>NUCLEOTIDE SEQUENCE [LARGE SCALE GENOMIC DNA]</scope>
    <source>
        <strain evidence="9 10">MWH-Nonnen-W8red</strain>
    </source>
</reference>
<dbReference type="STRING" id="1915309.AXG55_05435"/>
<gene>
    <name evidence="9" type="ORF">AXG55_05435</name>
</gene>
<dbReference type="GO" id="GO:0005524">
    <property type="term" value="F:ATP binding"/>
    <property type="evidence" value="ECO:0007669"/>
    <property type="project" value="UniProtKB-KW"/>
</dbReference>
<dbReference type="EC" id="2.7.13.3" evidence="2"/>
<dbReference type="InterPro" id="IPR036097">
    <property type="entry name" value="HisK_dim/P_sf"/>
</dbReference>
<dbReference type="PANTHER" id="PTHR44936:SF10">
    <property type="entry name" value="SENSOR PROTEIN RSTB"/>
    <property type="match status" value="1"/>
</dbReference>
<keyword evidence="7" id="KW-0812">Transmembrane</keyword>
<keyword evidence="7" id="KW-1133">Transmembrane helix</keyword>
<protein>
    <recommendedName>
        <fullName evidence="2">histidine kinase</fullName>
        <ecNumber evidence="2">2.7.13.3</ecNumber>
    </recommendedName>
</protein>
<keyword evidence="3" id="KW-0808">Transferase</keyword>
<dbReference type="InterPro" id="IPR004358">
    <property type="entry name" value="Sig_transdc_His_kin-like_C"/>
</dbReference>
<evidence type="ECO:0000256" key="3">
    <source>
        <dbReference type="ARBA" id="ARBA00022679"/>
    </source>
</evidence>
<keyword evidence="4" id="KW-0547">Nucleotide-binding</keyword>
<keyword evidence="6" id="KW-0067">ATP-binding</keyword>
<comment type="catalytic activity">
    <reaction evidence="1">
        <text>ATP + protein L-histidine = ADP + protein N-phospho-L-histidine.</text>
        <dbReference type="EC" id="2.7.13.3"/>
    </reaction>
</comment>
<accession>A0A1L4CZL1</accession>
<name>A0A1L4CZL1_9BACT</name>
<evidence type="ECO:0000256" key="5">
    <source>
        <dbReference type="ARBA" id="ARBA00022777"/>
    </source>
</evidence>
<evidence type="ECO:0000256" key="6">
    <source>
        <dbReference type="ARBA" id="ARBA00022840"/>
    </source>
</evidence>
<dbReference type="Pfam" id="PF02518">
    <property type="entry name" value="HATPase_c"/>
    <property type="match status" value="1"/>
</dbReference>
<dbReference type="InterPro" id="IPR003594">
    <property type="entry name" value="HATPase_dom"/>
</dbReference>
<dbReference type="InterPro" id="IPR050980">
    <property type="entry name" value="2C_sensor_his_kinase"/>
</dbReference>
<feature type="domain" description="Histidine kinase" evidence="8">
    <location>
        <begin position="241"/>
        <end position="448"/>
    </location>
</feature>
<dbReference type="SUPFAM" id="SSF55874">
    <property type="entry name" value="ATPase domain of HSP90 chaperone/DNA topoisomerase II/histidine kinase"/>
    <property type="match status" value="1"/>
</dbReference>
<dbReference type="Gene3D" id="3.30.565.10">
    <property type="entry name" value="Histidine kinase-like ATPase, C-terminal domain"/>
    <property type="match status" value="1"/>
</dbReference>
<dbReference type="GO" id="GO:0005886">
    <property type="term" value="C:plasma membrane"/>
    <property type="evidence" value="ECO:0007669"/>
    <property type="project" value="TreeGrafter"/>
</dbReference>
<proteinExistence type="predicted"/>
<dbReference type="SMART" id="SM00387">
    <property type="entry name" value="HATPase_c"/>
    <property type="match status" value="1"/>
</dbReference>
<organism evidence="9 10">
    <name type="scientific">Silvanigrella aquatica</name>
    <dbReference type="NCBI Taxonomy" id="1915309"/>
    <lineage>
        <taxon>Bacteria</taxon>
        <taxon>Pseudomonadati</taxon>
        <taxon>Bdellovibrionota</taxon>
        <taxon>Oligoflexia</taxon>
        <taxon>Silvanigrellales</taxon>
        <taxon>Silvanigrellaceae</taxon>
        <taxon>Silvanigrella</taxon>
    </lineage>
</organism>
<dbReference type="SUPFAM" id="SSF47384">
    <property type="entry name" value="Homodimeric domain of signal transducing histidine kinase"/>
    <property type="match status" value="1"/>
</dbReference>